<reference evidence="3" key="2">
    <citation type="submission" date="2021-02" db="EMBL/GenBank/DDBJ databases">
        <authorList>
            <person name="Kimball J.A."/>
            <person name="Haas M.W."/>
            <person name="Macchietto M."/>
            <person name="Kono T."/>
            <person name="Duquette J."/>
            <person name="Shao M."/>
        </authorList>
    </citation>
    <scope>NUCLEOTIDE SEQUENCE</scope>
    <source>
        <tissue evidence="3">Fresh leaf tissue</tissue>
    </source>
</reference>
<keyword evidence="4" id="KW-1185">Reference proteome</keyword>
<dbReference type="GO" id="GO:0005737">
    <property type="term" value="C:cytoplasm"/>
    <property type="evidence" value="ECO:0007669"/>
    <property type="project" value="TreeGrafter"/>
</dbReference>
<dbReference type="EMBL" id="JAAALK010000081">
    <property type="protein sequence ID" value="KAG8089150.1"/>
    <property type="molecule type" value="Genomic_DNA"/>
</dbReference>
<evidence type="ECO:0000313" key="4">
    <source>
        <dbReference type="Proteomes" id="UP000729402"/>
    </source>
</evidence>
<dbReference type="Proteomes" id="UP000729402">
    <property type="component" value="Unassembled WGS sequence"/>
</dbReference>
<dbReference type="PANTHER" id="PTHR23346">
    <property type="entry name" value="TRANSLATIONAL ACTIVATOR GCN1-RELATED"/>
    <property type="match status" value="1"/>
</dbReference>
<protein>
    <recommendedName>
        <fullName evidence="2">Proteasome adapter and scaffold protein ECM29 HEAT-repeat domain-containing protein</fullName>
    </recommendedName>
</protein>
<dbReference type="Pfam" id="PF24492">
    <property type="entry name" value="HEAT_ECM29"/>
    <property type="match status" value="1"/>
</dbReference>
<dbReference type="GO" id="GO:0036503">
    <property type="term" value="P:ERAD pathway"/>
    <property type="evidence" value="ECO:0007669"/>
    <property type="project" value="TreeGrafter"/>
</dbReference>
<name>A0A8J5WFL1_ZIZPA</name>
<dbReference type="PANTHER" id="PTHR23346:SF19">
    <property type="entry name" value="PROTEASOME ADAPTER AND SCAFFOLD PROTEIN ECM29"/>
    <property type="match status" value="1"/>
</dbReference>
<accession>A0A8J5WFL1</accession>
<dbReference type="GO" id="GO:0060090">
    <property type="term" value="F:molecular adaptor activity"/>
    <property type="evidence" value="ECO:0007669"/>
    <property type="project" value="TreeGrafter"/>
</dbReference>
<dbReference type="InterPro" id="IPR055443">
    <property type="entry name" value="HEAT_ECM29"/>
</dbReference>
<evidence type="ECO:0000259" key="2">
    <source>
        <dbReference type="Pfam" id="PF24492"/>
    </source>
</evidence>
<evidence type="ECO:0000313" key="3">
    <source>
        <dbReference type="EMBL" id="KAG8089150.1"/>
    </source>
</evidence>
<dbReference type="AlphaFoldDB" id="A0A8J5WFL1"/>
<feature type="domain" description="Proteasome adapter and scaffold protein ECM29 HEAT-repeat" evidence="2">
    <location>
        <begin position="1"/>
        <end position="82"/>
    </location>
</feature>
<reference evidence="3" key="1">
    <citation type="journal article" date="2021" name="bioRxiv">
        <title>Whole Genome Assembly and Annotation of Northern Wild Rice, Zizania palustris L., Supports a Whole Genome Duplication in the Zizania Genus.</title>
        <authorList>
            <person name="Haas M."/>
            <person name="Kono T."/>
            <person name="Macchietto M."/>
            <person name="Millas R."/>
            <person name="McGilp L."/>
            <person name="Shao M."/>
            <person name="Duquette J."/>
            <person name="Hirsch C.N."/>
            <person name="Kimball J."/>
        </authorList>
    </citation>
    <scope>NUCLEOTIDE SEQUENCE</scope>
    <source>
        <tissue evidence="3">Fresh leaf tissue</tissue>
    </source>
</reference>
<organism evidence="3 4">
    <name type="scientific">Zizania palustris</name>
    <name type="common">Northern wild rice</name>
    <dbReference type="NCBI Taxonomy" id="103762"/>
    <lineage>
        <taxon>Eukaryota</taxon>
        <taxon>Viridiplantae</taxon>
        <taxon>Streptophyta</taxon>
        <taxon>Embryophyta</taxon>
        <taxon>Tracheophyta</taxon>
        <taxon>Spermatophyta</taxon>
        <taxon>Magnoliopsida</taxon>
        <taxon>Liliopsida</taxon>
        <taxon>Poales</taxon>
        <taxon>Poaceae</taxon>
        <taxon>BOP clade</taxon>
        <taxon>Oryzoideae</taxon>
        <taxon>Oryzeae</taxon>
        <taxon>Zizaniinae</taxon>
        <taxon>Zizania</taxon>
    </lineage>
</organism>
<gene>
    <name evidence="3" type="ORF">GUJ93_ZPchr0011g27017</name>
</gene>
<keyword evidence="1" id="KW-0677">Repeat</keyword>
<comment type="caution">
    <text evidence="3">The sequence shown here is derived from an EMBL/GenBank/DDBJ whole genome shotgun (WGS) entry which is preliminary data.</text>
</comment>
<dbReference type="Pfam" id="PF23731">
    <property type="entry name" value="ARM_ECM29_C"/>
    <property type="match status" value="1"/>
</dbReference>
<dbReference type="OrthoDB" id="785210at2759"/>
<evidence type="ECO:0000256" key="1">
    <source>
        <dbReference type="ARBA" id="ARBA00022737"/>
    </source>
</evidence>
<sequence length="487" mass="53430">MVKSSVGLNTRVGVASFISLLVQKVMVEIKPYAATLLRLLYSAVLEEKSSAAKKAFASSCAAVLKYASPSQAQKLIEDTASLHLGEKNVQLSAAVLIKAYLSNAGDVLSGYNTCVLPVIFASRFDDDKDISALYGELWEDIPSSERVTLQLYLPEIVSLLCDCMSSSSWAGKRKSAKAIKKLCDSLGESLSVHQNNILKSLLKELPGRFWEGKDAILDALASLCSSCHAAITAEDSGMPSVILNAVCVACSRKSKVYREAAFSCLQQVIIVFRDPRFFDTVFPMLYEVSNQSLICKTRVSSSLAASGSAEQDEREGVSVSLDKVLNCVASCISIAFPQDIVHQKKNILEVILNSLSPEESWQIKLSSFSCIKELCYRFQNSDGNNTWPQETAFLVQELFHSTTPKVVDVIRLVKISQVHTAASECLLELNKLYRDFPLADRKGAKFAAELAELCESEKSEQAKTLLKQCVAILKDLEDPTELTMEVD</sequence>
<dbReference type="GO" id="GO:0005634">
    <property type="term" value="C:nucleus"/>
    <property type="evidence" value="ECO:0007669"/>
    <property type="project" value="TreeGrafter"/>
</dbReference>
<proteinExistence type="predicted"/>